<protein>
    <submittedName>
        <fullName evidence="1">Uncharacterized protein</fullName>
    </submittedName>
</protein>
<dbReference type="EMBL" id="MJBS01000033">
    <property type="protein sequence ID" value="OHE99826.1"/>
    <property type="molecule type" value="Genomic_DNA"/>
</dbReference>
<comment type="caution">
    <text evidence="1">The sequence shown here is derived from an EMBL/GenBank/DDBJ whole genome shotgun (WGS) entry which is preliminary data.</text>
</comment>
<reference evidence="1 2" key="1">
    <citation type="submission" date="2016-09" db="EMBL/GenBank/DDBJ databases">
        <authorList>
            <person name="Capua I."/>
            <person name="De Benedictis P."/>
            <person name="Joannis T."/>
            <person name="Lombin L.H."/>
            <person name="Cattoli G."/>
        </authorList>
    </citation>
    <scope>NUCLEOTIDE SEQUENCE [LARGE SCALE GENOMIC DNA]</scope>
    <source>
        <strain evidence="1 2">IMI 309357</strain>
    </source>
</reference>
<dbReference type="RefSeq" id="XP_022476971.1">
    <property type="nucleotide sequence ID" value="XM_022616609.1"/>
</dbReference>
<gene>
    <name evidence="1" type="ORF">CORC01_04962</name>
</gene>
<name>A0A1G4BER8_9PEZI</name>
<proteinExistence type="predicted"/>
<keyword evidence="2" id="KW-1185">Reference proteome</keyword>
<evidence type="ECO:0000313" key="1">
    <source>
        <dbReference type="EMBL" id="OHE99826.1"/>
    </source>
</evidence>
<sequence>MAGPAPKNRDLSRHHLGFQHGCIAAFAATAGAGSSKFCAAMTTICSV</sequence>
<organism evidence="1 2">
    <name type="scientific">Colletotrichum orchidophilum</name>
    <dbReference type="NCBI Taxonomy" id="1209926"/>
    <lineage>
        <taxon>Eukaryota</taxon>
        <taxon>Fungi</taxon>
        <taxon>Dikarya</taxon>
        <taxon>Ascomycota</taxon>
        <taxon>Pezizomycotina</taxon>
        <taxon>Sordariomycetes</taxon>
        <taxon>Hypocreomycetidae</taxon>
        <taxon>Glomerellales</taxon>
        <taxon>Glomerellaceae</taxon>
        <taxon>Colletotrichum</taxon>
    </lineage>
</organism>
<evidence type="ECO:0000313" key="2">
    <source>
        <dbReference type="Proteomes" id="UP000176998"/>
    </source>
</evidence>
<accession>A0A1G4BER8</accession>
<dbReference type="GeneID" id="34558119"/>
<dbReference type="Proteomes" id="UP000176998">
    <property type="component" value="Unassembled WGS sequence"/>
</dbReference>
<dbReference type="AlphaFoldDB" id="A0A1G4BER8"/>